<feature type="compositionally biased region" description="Polar residues" evidence="1">
    <location>
        <begin position="267"/>
        <end position="285"/>
    </location>
</feature>
<comment type="caution">
    <text evidence="3">The sequence shown here is derived from an EMBL/GenBank/DDBJ whole genome shotgun (WGS) entry which is preliminary data.</text>
</comment>
<proteinExistence type="predicted"/>
<evidence type="ECO:0000259" key="2">
    <source>
        <dbReference type="Pfam" id="PF23155"/>
    </source>
</evidence>
<keyword evidence="4" id="KW-1185">Reference proteome</keyword>
<evidence type="ECO:0000313" key="4">
    <source>
        <dbReference type="Proteomes" id="UP000053317"/>
    </source>
</evidence>
<evidence type="ECO:0000313" key="3">
    <source>
        <dbReference type="EMBL" id="KKY22687.1"/>
    </source>
</evidence>
<dbReference type="AlphaFoldDB" id="A0A0G2EIK9"/>
<feature type="domain" description="DUF7053" evidence="2">
    <location>
        <begin position="1"/>
        <end position="143"/>
    </location>
</feature>
<reference evidence="3 4" key="2">
    <citation type="submission" date="2015-05" db="EMBL/GenBank/DDBJ databases">
        <authorList>
            <person name="Morales-Cruz A."/>
            <person name="Amrine K.C."/>
            <person name="Cantu D."/>
        </authorList>
    </citation>
    <scope>NUCLEOTIDE SEQUENCE [LARGE SCALE GENOMIC DNA]</scope>
    <source>
        <strain evidence="3">UCRPC4</strain>
    </source>
</reference>
<dbReference type="Proteomes" id="UP000053317">
    <property type="component" value="Unassembled WGS sequence"/>
</dbReference>
<dbReference type="EMBL" id="LCWF01000074">
    <property type="protein sequence ID" value="KKY22687.1"/>
    <property type="molecule type" value="Genomic_DNA"/>
</dbReference>
<accession>A0A0G2EIK9</accession>
<dbReference type="Pfam" id="PF23155">
    <property type="entry name" value="DUF7053"/>
    <property type="match status" value="1"/>
</dbReference>
<dbReference type="PANTHER" id="PTHR38117:SF2">
    <property type="entry name" value="NACHT AND WD40 DOMAIN PROTEIN"/>
    <property type="match status" value="1"/>
</dbReference>
<dbReference type="OrthoDB" id="5078320at2759"/>
<gene>
    <name evidence="3" type="ORF">UCRPC4_g03189</name>
</gene>
<reference evidence="3 4" key="1">
    <citation type="submission" date="2015-05" db="EMBL/GenBank/DDBJ databases">
        <title>Distinctive expansion of gene families associated with plant cell wall degradation and secondary metabolism in the genomes of grapevine trunk pathogens.</title>
        <authorList>
            <person name="Lawrence D.P."/>
            <person name="Travadon R."/>
            <person name="Rolshausen P.E."/>
            <person name="Baumgartner K."/>
        </authorList>
    </citation>
    <scope>NUCLEOTIDE SEQUENCE [LARGE SCALE GENOMIC DNA]</scope>
    <source>
        <strain evidence="3">UCRPC4</strain>
    </source>
</reference>
<feature type="region of interest" description="Disordered" evidence="1">
    <location>
        <begin position="253"/>
        <end position="301"/>
    </location>
</feature>
<name>A0A0G2EIK9_PHACM</name>
<dbReference type="PANTHER" id="PTHR38117">
    <property type="entry name" value="NACHT AND WD40 DOMAIN PROTEIN"/>
    <property type="match status" value="1"/>
</dbReference>
<dbReference type="InterPro" id="IPR055481">
    <property type="entry name" value="DUF7053"/>
</dbReference>
<protein>
    <recommendedName>
        <fullName evidence="2">DUF7053 domain-containing protein</fullName>
    </recommendedName>
</protein>
<sequence>MLHDHAKLIELNPLVIDYQPTKPPEEAPPDEFHCVWYEVTDRISWLPGVKGSLKFHVCFNDIPLGVQTHVYAPMGLDIQEKWSIGGNLPGEPREPRELGITVPRDVLYLREDVNMNVSRIFTNYTKTKLNKAHTTLVERLLLKGEIIEDVNYKNAMLDTISQNAHFGLLIGKDQGGYSDTFKNLCDETIQGQKWVHRSQIKAFPKQFHIYLTNSSKAAHADLVSKSSMMASNTAGLNLELNDLTLEVQSKPIFEPESEPSSPEYPTMRQNSSTSNNKGDNIQQARSEVAKAPDLEDTEDIT</sequence>
<evidence type="ECO:0000256" key="1">
    <source>
        <dbReference type="SAM" id="MobiDB-lite"/>
    </source>
</evidence>
<organism evidence="3 4">
    <name type="scientific">Phaeomoniella chlamydospora</name>
    <name type="common">Phaeoacremonium chlamydosporum</name>
    <dbReference type="NCBI Taxonomy" id="158046"/>
    <lineage>
        <taxon>Eukaryota</taxon>
        <taxon>Fungi</taxon>
        <taxon>Dikarya</taxon>
        <taxon>Ascomycota</taxon>
        <taxon>Pezizomycotina</taxon>
        <taxon>Eurotiomycetes</taxon>
        <taxon>Chaetothyriomycetidae</taxon>
        <taxon>Phaeomoniellales</taxon>
        <taxon>Phaeomoniellaceae</taxon>
        <taxon>Phaeomoniella</taxon>
    </lineage>
</organism>